<dbReference type="AlphaFoldDB" id="A0A645GBF9"/>
<dbReference type="EMBL" id="VSSQ01073055">
    <property type="protein sequence ID" value="MPN24258.1"/>
    <property type="molecule type" value="Genomic_DNA"/>
</dbReference>
<protein>
    <submittedName>
        <fullName evidence="1">Uncharacterized protein</fullName>
    </submittedName>
</protein>
<gene>
    <name evidence="1" type="ORF">SDC9_171653</name>
</gene>
<reference evidence="1" key="1">
    <citation type="submission" date="2019-08" db="EMBL/GenBank/DDBJ databases">
        <authorList>
            <person name="Kucharzyk K."/>
            <person name="Murdoch R.W."/>
            <person name="Higgins S."/>
            <person name="Loffler F."/>
        </authorList>
    </citation>
    <scope>NUCLEOTIDE SEQUENCE</scope>
</reference>
<sequence>MLQFLHKRLRVLELTIDRGKAHIGHLIHILEFPHDDFANIARRDLRCERVKHFAAYVFDQFVLHIRRNRALLAGLAHAHANFFRIKRLPSAIPLDNHDRYLLDLLVGRKAFPAVDAFAPAADGAPVLRWARVNHLALDAGAISAFHSGLLLIWCIITYNNTICMDALPERKHSFFRQCADIFPKRIPSAKSARRRVANSVLNGALYKRRTG</sequence>
<name>A0A645GBF9_9ZZZZ</name>
<organism evidence="1">
    <name type="scientific">bioreactor metagenome</name>
    <dbReference type="NCBI Taxonomy" id="1076179"/>
    <lineage>
        <taxon>unclassified sequences</taxon>
        <taxon>metagenomes</taxon>
        <taxon>ecological metagenomes</taxon>
    </lineage>
</organism>
<proteinExistence type="predicted"/>
<evidence type="ECO:0000313" key="1">
    <source>
        <dbReference type="EMBL" id="MPN24258.1"/>
    </source>
</evidence>
<comment type="caution">
    <text evidence="1">The sequence shown here is derived from an EMBL/GenBank/DDBJ whole genome shotgun (WGS) entry which is preliminary data.</text>
</comment>
<accession>A0A645GBF9</accession>